<dbReference type="Gene3D" id="2.40.110.10">
    <property type="entry name" value="Butyryl-CoA Dehydrogenase, subunit A, domain 2"/>
    <property type="match status" value="1"/>
</dbReference>
<evidence type="ECO:0000256" key="5">
    <source>
        <dbReference type="ARBA" id="ARBA00012040"/>
    </source>
</evidence>
<dbReference type="AlphaFoldDB" id="A0A8J6CJ22"/>
<dbReference type="OrthoDB" id="435240at2759"/>
<comment type="catalytic activity">
    <reaction evidence="11">
        <text>a long-chain 2,3-saturated fatty acyl-CoA + oxidized [electron-transfer flavoprotein] + H(+) = a long-chain (2E)-enoyl-CoA + reduced [electron-transfer flavoprotein]</text>
        <dbReference type="Rhea" id="RHEA:17721"/>
        <dbReference type="Rhea" id="RHEA-COMP:10685"/>
        <dbReference type="Rhea" id="RHEA-COMP:10686"/>
        <dbReference type="ChEBI" id="CHEBI:15378"/>
        <dbReference type="ChEBI" id="CHEBI:57692"/>
        <dbReference type="ChEBI" id="CHEBI:58307"/>
        <dbReference type="ChEBI" id="CHEBI:83721"/>
        <dbReference type="ChEBI" id="CHEBI:83727"/>
        <dbReference type="EC" id="1.3.8.8"/>
    </reaction>
</comment>
<dbReference type="GO" id="GO:0033539">
    <property type="term" value="P:fatty acid beta-oxidation using acyl-CoA dehydrogenase"/>
    <property type="evidence" value="ECO:0007669"/>
    <property type="project" value="InterPro"/>
</dbReference>
<dbReference type="Pfam" id="PF09317">
    <property type="entry name" value="ACDH_C"/>
    <property type="match status" value="1"/>
</dbReference>
<evidence type="ECO:0000256" key="7">
    <source>
        <dbReference type="ARBA" id="ARBA00022630"/>
    </source>
</evidence>
<dbReference type="SUPFAM" id="SSF56645">
    <property type="entry name" value="Acyl-CoA dehydrogenase NM domain-like"/>
    <property type="match status" value="1"/>
</dbReference>
<dbReference type="EC" id="1.3.8.8" evidence="5"/>
<evidence type="ECO:0000256" key="9">
    <source>
        <dbReference type="ARBA" id="ARBA00023002"/>
    </source>
</evidence>
<evidence type="ECO:0000313" key="15">
    <source>
        <dbReference type="EMBL" id="KAG8469463.1"/>
    </source>
</evidence>
<evidence type="ECO:0000256" key="6">
    <source>
        <dbReference type="ARBA" id="ARBA00020144"/>
    </source>
</evidence>
<dbReference type="EC" id="1.3.8.7" evidence="4"/>
<evidence type="ECO:0000313" key="16">
    <source>
        <dbReference type="Proteomes" id="UP000751190"/>
    </source>
</evidence>
<comment type="cofactor">
    <cofactor evidence="1">
        <name>FAD</name>
        <dbReference type="ChEBI" id="CHEBI:57692"/>
    </cofactor>
</comment>
<name>A0A8J6CJ22_DIALT</name>
<dbReference type="UniPathway" id="UPA00659"/>
<protein>
    <recommendedName>
        <fullName evidence="6">Acyl-coenzyme A dehydrogenase</fullName>
        <ecNumber evidence="4">1.3.8.7</ecNumber>
        <ecNumber evidence="5">1.3.8.8</ecNumber>
    </recommendedName>
</protein>
<feature type="domain" description="Acyl-CoA dehydrogenase C-terminal bacterial-type" evidence="14">
    <location>
        <begin position="467"/>
        <end position="749"/>
    </location>
</feature>
<dbReference type="Gene3D" id="1.20.140.10">
    <property type="entry name" value="Butyryl-CoA Dehydrogenase, subunit A, domain 3"/>
    <property type="match status" value="1"/>
</dbReference>
<dbReference type="PANTHER" id="PTHR48083:SF2">
    <property type="entry name" value="MEDIUM-CHAIN SPECIFIC ACYL-COA DEHYDROGENASE, MITOCHONDRIAL"/>
    <property type="match status" value="1"/>
</dbReference>
<comment type="pathway">
    <text evidence="2">Lipid metabolism; fatty acid beta-oxidation.</text>
</comment>
<comment type="caution">
    <text evidence="15">The sequence shown here is derived from an EMBL/GenBank/DDBJ whole genome shotgun (WGS) entry which is preliminary data.</text>
</comment>
<dbReference type="Pfam" id="PF02771">
    <property type="entry name" value="Acyl-CoA_dh_N"/>
    <property type="match status" value="1"/>
</dbReference>
<proteinExistence type="inferred from homology"/>
<dbReference type="InterPro" id="IPR013786">
    <property type="entry name" value="AcylCoA_DH/ox_N"/>
</dbReference>
<dbReference type="EMBL" id="JAGTXO010000002">
    <property type="protein sequence ID" value="KAG8469463.1"/>
    <property type="molecule type" value="Genomic_DNA"/>
</dbReference>
<dbReference type="GO" id="GO:0050660">
    <property type="term" value="F:flavin adenine dinucleotide binding"/>
    <property type="evidence" value="ECO:0007669"/>
    <property type="project" value="InterPro"/>
</dbReference>
<sequence length="782" mass="82834">MPVPAAVFQRARAPMLRLAQRRQLFGAAYNMAKKLMPPISSTEKAALESGGIGFERTLFAGGAKLDVLSSKYDPKLSVREQAFLDNELRTLCEMLDDHAIAEARDLPADVWQYLRTKGFFALKISPEWGGMGFSAYAVSKILRMIQSVSPNAGATVAVPNSLGPGELLTGYGTPEQKANYLPRLANGELIPCFALTAPHSGSDAASMHEASGVVRKAVGGGLEILASFKKRYITLAPVAGIVGLAFHLQDPDGLLAGTGKEGITIALLERAHPGLVIGRRHDPAGNAFMNGTVEGRDVVIPMDALLGGQDKAGSGWLFLMEQLSEGRGISLPAGATGGAASAAVAVGAYARLRQQFRVPIAEMGGVQEHLARIAGNALVCTASSDLLASMVDHHESPSVLSAVLKQQATQRARQSVTDAMDVMAGAAISRGPNNLVISGYNMTPIGITVEGANTLTRSLIIFGQGVTRSHPHLYDTMRTLQAKDDADGFRRELGNMVSHTVSTSLTSMGRSVSSSLSSLTAPRPKLGKGADDATVDSAAVRHYEAQLMRLAATFAATTDFALLLGGALKREEMVSGRLADALSSLFLGYATLWYCAHPERARVGGLGTLMHYSMKGLLNEAQLALDGVAANFPIGVVRPAMALVAARALGASYPIADDKLVQAAASTITHDTGVWRLMQTDVHFPQDAAARMTLLRDWMPRAVEADALARSIKREKREPTKEEAAFLASVEAARDVIVQVDAFDELGAAAANKTHVRPALLPYKPEVNADAIVKQRAAAAAH</sequence>
<dbReference type="Pfam" id="PF00441">
    <property type="entry name" value="Acyl-CoA_dh_1"/>
    <property type="match status" value="1"/>
</dbReference>
<keyword evidence="9" id="KW-0560">Oxidoreductase</keyword>
<dbReference type="GO" id="GO:0004466">
    <property type="term" value="F:long-chain fatty acyl-CoA dehydrogenase activity"/>
    <property type="evidence" value="ECO:0007669"/>
    <property type="project" value="UniProtKB-EC"/>
</dbReference>
<evidence type="ECO:0000256" key="10">
    <source>
        <dbReference type="ARBA" id="ARBA00047882"/>
    </source>
</evidence>
<evidence type="ECO:0000256" key="8">
    <source>
        <dbReference type="ARBA" id="ARBA00022827"/>
    </source>
</evidence>
<evidence type="ECO:0000256" key="11">
    <source>
        <dbReference type="ARBA" id="ARBA00049247"/>
    </source>
</evidence>
<comment type="similarity">
    <text evidence="3">Belongs to the acyl-CoA dehydrogenase family.</text>
</comment>
<feature type="domain" description="Acyl-CoA dehydrogenase/oxidase C-terminal" evidence="12">
    <location>
        <begin position="313"/>
        <end position="460"/>
    </location>
</feature>
<gene>
    <name evidence="15" type="ORF">KFE25_005918</name>
</gene>
<evidence type="ECO:0000256" key="2">
    <source>
        <dbReference type="ARBA" id="ARBA00005005"/>
    </source>
</evidence>
<evidence type="ECO:0000256" key="1">
    <source>
        <dbReference type="ARBA" id="ARBA00001974"/>
    </source>
</evidence>
<dbReference type="InterPro" id="IPR015396">
    <property type="entry name" value="FadE_C"/>
</dbReference>
<dbReference type="Proteomes" id="UP000751190">
    <property type="component" value="Unassembled WGS sequence"/>
</dbReference>
<organism evidence="15 16">
    <name type="scientific">Diacronema lutheri</name>
    <name type="common">Unicellular marine alga</name>
    <name type="synonym">Monochrysis lutheri</name>
    <dbReference type="NCBI Taxonomy" id="2081491"/>
    <lineage>
        <taxon>Eukaryota</taxon>
        <taxon>Haptista</taxon>
        <taxon>Haptophyta</taxon>
        <taxon>Pavlovophyceae</taxon>
        <taxon>Pavlovales</taxon>
        <taxon>Pavlovaceae</taxon>
        <taxon>Diacronema</taxon>
    </lineage>
</organism>
<evidence type="ECO:0000259" key="12">
    <source>
        <dbReference type="Pfam" id="PF00441"/>
    </source>
</evidence>
<comment type="catalytic activity">
    <reaction evidence="10">
        <text>a medium-chain 2,3-saturated fatty acyl-CoA + oxidized [electron-transfer flavoprotein] + H(+) = a medium-chain (2E)-enoyl-CoA + reduced [electron-transfer flavoprotein]</text>
        <dbReference type="Rhea" id="RHEA:14477"/>
        <dbReference type="Rhea" id="RHEA-COMP:10685"/>
        <dbReference type="Rhea" id="RHEA-COMP:10686"/>
        <dbReference type="ChEBI" id="CHEBI:15378"/>
        <dbReference type="ChEBI" id="CHEBI:57692"/>
        <dbReference type="ChEBI" id="CHEBI:58307"/>
        <dbReference type="ChEBI" id="CHEBI:83723"/>
        <dbReference type="ChEBI" id="CHEBI:83726"/>
        <dbReference type="EC" id="1.3.8.7"/>
    </reaction>
</comment>
<evidence type="ECO:0000256" key="3">
    <source>
        <dbReference type="ARBA" id="ARBA00009347"/>
    </source>
</evidence>
<dbReference type="NCBIfam" id="NF009586">
    <property type="entry name" value="PRK13026.1"/>
    <property type="match status" value="1"/>
</dbReference>
<dbReference type="GO" id="GO:0070991">
    <property type="term" value="F:medium-chain fatty acyl-CoA dehydrogenase activity"/>
    <property type="evidence" value="ECO:0007669"/>
    <property type="project" value="UniProtKB-EC"/>
</dbReference>
<evidence type="ECO:0000256" key="4">
    <source>
        <dbReference type="ARBA" id="ARBA00012033"/>
    </source>
</evidence>
<dbReference type="InterPro" id="IPR046373">
    <property type="entry name" value="Acyl-CoA_Oxase/DH_mid-dom_sf"/>
</dbReference>
<keyword evidence="7" id="KW-0285">Flavoprotein</keyword>
<evidence type="ECO:0000259" key="13">
    <source>
        <dbReference type="Pfam" id="PF02771"/>
    </source>
</evidence>
<dbReference type="InterPro" id="IPR009075">
    <property type="entry name" value="AcylCo_DH/oxidase_C"/>
</dbReference>
<dbReference type="PANTHER" id="PTHR48083">
    <property type="entry name" value="MEDIUM-CHAIN SPECIFIC ACYL-COA DEHYDROGENASE, MITOCHONDRIAL-RELATED"/>
    <property type="match status" value="1"/>
</dbReference>
<dbReference type="InterPro" id="IPR037069">
    <property type="entry name" value="AcylCoA_DH/ox_N_sf"/>
</dbReference>
<dbReference type="GO" id="GO:0051793">
    <property type="term" value="P:medium-chain fatty acid catabolic process"/>
    <property type="evidence" value="ECO:0007669"/>
    <property type="project" value="TreeGrafter"/>
</dbReference>
<dbReference type="NCBIfam" id="NF007000">
    <property type="entry name" value="PRK09463.1"/>
    <property type="match status" value="1"/>
</dbReference>
<dbReference type="InterPro" id="IPR036250">
    <property type="entry name" value="AcylCo_DH-like_C"/>
</dbReference>
<keyword evidence="16" id="KW-1185">Reference proteome</keyword>
<feature type="domain" description="Acyl-CoA dehydrogenase/oxidase N-terminal" evidence="13">
    <location>
        <begin position="82"/>
        <end position="188"/>
    </location>
</feature>
<evidence type="ECO:0000259" key="14">
    <source>
        <dbReference type="Pfam" id="PF09317"/>
    </source>
</evidence>
<accession>A0A8J6CJ22</accession>
<dbReference type="GO" id="GO:0005739">
    <property type="term" value="C:mitochondrion"/>
    <property type="evidence" value="ECO:0007669"/>
    <property type="project" value="TreeGrafter"/>
</dbReference>
<keyword evidence="8" id="KW-0274">FAD</keyword>
<dbReference type="InterPro" id="IPR050741">
    <property type="entry name" value="Acyl-CoA_dehydrogenase"/>
</dbReference>
<dbReference type="InterPro" id="IPR009100">
    <property type="entry name" value="AcylCoA_DH/oxidase_NM_dom_sf"/>
</dbReference>
<dbReference type="SUPFAM" id="SSF47203">
    <property type="entry name" value="Acyl-CoA dehydrogenase C-terminal domain-like"/>
    <property type="match status" value="1"/>
</dbReference>
<reference evidence="15" key="1">
    <citation type="submission" date="2021-05" db="EMBL/GenBank/DDBJ databases">
        <title>The genome of the haptophyte Pavlova lutheri (Diacronema luteri, Pavlovales) - a model for lipid biosynthesis in eukaryotic algae.</title>
        <authorList>
            <person name="Hulatt C.J."/>
            <person name="Posewitz M.C."/>
        </authorList>
    </citation>
    <scope>NUCLEOTIDE SEQUENCE</scope>
    <source>
        <strain evidence="15">NIVA-4/92</strain>
    </source>
</reference>
<dbReference type="Gene3D" id="1.10.540.10">
    <property type="entry name" value="Acyl-CoA dehydrogenase/oxidase, N-terminal domain"/>
    <property type="match status" value="1"/>
</dbReference>